<proteinExistence type="predicted"/>
<reference evidence="1" key="1">
    <citation type="submission" date="2022-11" db="EMBL/GenBank/DDBJ databases">
        <title>Genome Sequence of Nemania bipapillata.</title>
        <authorList>
            <person name="Buettner E."/>
        </authorList>
    </citation>
    <scope>NUCLEOTIDE SEQUENCE</scope>
    <source>
        <strain evidence="1">CP14</strain>
    </source>
</reference>
<protein>
    <submittedName>
        <fullName evidence="1">Uncharacterized protein</fullName>
    </submittedName>
</protein>
<gene>
    <name evidence="1" type="ORF">ONZ43_g5679</name>
</gene>
<sequence>MKIEIKTTARPSAASKTSSSWLGLAPMKHYGIWSDRDEEFGRQRIANALDEIDSRLLEQHPEFEYYRNLQKQGDGTISSEETASWADAPNTDLGRNTPAWKLDKWKFLPIATKAYRQHPTSKWYMFIECDTYVFWTSLLAYLSKIDASRPYYIGRQMNIAKDVFAYGGAGIIISNVAMEKLVERNAANLETYNKLTINQWAGDYVLSRVMLDAGIQLSEVWPTLEGETPSLLDMKSLSTKGRHIWCYYVATYHHMTPEDIYTYYDFDRSWDLVKYGFPRHGDVFRHVIYPQMKYMVPDWDNLSADLQSENSTRLQNVKGG</sequence>
<accession>A0ACC2I7P1</accession>
<keyword evidence="2" id="KW-1185">Reference proteome</keyword>
<dbReference type="Proteomes" id="UP001153334">
    <property type="component" value="Unassembled WGS sequence"/>
</dbReference>
<evidence type="ECO:0000313" key="1">
    <source>
        <dbReference type="EMBL" id="KAJ8111198.1"/>
    </source>
</evidence>
<organism evidence="1 2">
    <name type="scientific">Nemania bipapillata</name>
    <dbReference type="NCBI Taxonomy" id="110536"/>
    <lineage>
        <taxon>Eukaryota</taxon>
        <taxon>Fungi</taxon>
        <taxon>Dikarya</taxon>
        <taxon>Ascomycota</taxon>
        <taxon>Pezizomycotina</taxon>
        <taxon>Sordariomycetes</taxon>
        <taxon>Xylariomycetidae</taxon>
        <taxon>Xylariales</taxon>
        <taxon>Xylariaceae</taxon>
        <taxon>Nemania</taxon>
    </lineage>
</organism>
<evidence type="ECO:0000313" key="2">
    <source>
        <dbReference type="Proteomes" id="UP001153334"/>
    </source>
</evidence>
<name>A0ACC2I7P1_9PEZI</name>
<comment type="caution">
    <text evidence="1">The sequence shown here is derived from an EMBL/GenBank/DDBJ whole genome shotgun (WGS) entry which is preliminary data.</text>
</comment>
<dbReference type="EMBL" id="JAPESX010001824">
    <property type="protein sequence ID" value="KAJ8111198.1"/>
    <property type="molecule type" value="Genomic_DNA"/>
</dbReference>